<dbReference type="EMBL" id="OX597830">
    <property type="protein sequence ID" value="CAI9734974.1"/>
    <property type="molecule type" value="Genomic_DNA"/>
</dbReference>
<gene>
    <name evidence="2" type="ORF">OCTVUL_1B026547</name>
</gene>
<name>A0AA36FF87_OCTVU</name>
<sequence length="172" mass="20248">MTTRNSDKRKITRNYLQDALLLGVLPSNDDSEKSQCVDCVLIMTNDSIQKSKLQAHQQQRQPGSVGKERSYFEKKPKLQKNNEPKPLQSYMERANEHNSKILRAIYTVSELVAKVVEISDFNMRAWDFFGHKIWAREEKKFENHCATGKRLYQPKNMIWFSFTLYPRSYPNL</sequence>
<organism evidence="2 3">
    <name type="scientific">Octopus vulgaris</name>
    <name type="common">Common octopus</name>
    <dbReference type="NCBI Taxonomy" id="6645"/>
    <lineage>
        <taxon>Eukaryota</taxon>
        <taxon>Metazoa</taxon>
        <taxon>Spiralia</taxon>
        <taxon>Lophotrochozoa</taxon>
        <taxon>Mollusca</taxon>
        <taxon>Cephalopoda</taxon>
        <taxon>Coleoidea</taxon>
        <taxon>Octopodiformes</taxon>
        <taxon>Octopoda</taxon>
        <taxon>Incirrata</taxon>
        <taxon>Octopodidae</taxon>
        <taxon>Octopus</taxon>
    </lineage>
</organism>
<accession>A0AA36FF87</accession>
<evidence type="ECO:0000256" key="1">
    <source>
        <dbReference type="SAM" id="MobiDB-lite"/>
    </source>
</evidence>
<feature type="region of interest" description="Disordered" evidence="1">
    <location>
        <begin position="52"/>
        <end position="84"/>
    </location>
</feature>
<reference evidence="2" key="1">
    <citation type="submission" date="2023-08" db="EMBL/GenBank/DDBJ databases">
        <authorList>
            <person name="Alioto T."/>
            <person name="Alioto T."/>
            <person name="Gomez Garrido J."/>
        </authorList>
    </citation>
    <scope>NUCLEOTIDE SEQUENCE</scope>
</reference>
<dbReference type="AlphaFoldDB" id="A0AA36FF87"/>
<protein>
    <submittedName>
        <fullName evidence="2">Uncharacterized protein</fullName>
    </submittedName>
</protein>
<proteinExistence type="predicted"/>
<dbReference type="Proteomes" id="UP001162480">
    <property type="component" value="Chromosome 17"/>
</dbReference>
<feature type="compositionally biased region" description="Basic and acidic residues" evidence="1">
    <location>
        <begin position="66"/>
        <end position="83"/>
    </location>
</feature>
<keyword evidence="3" id="KW-1185">Reference proteome</keyword>
<evidence type="ECO:0000313" key="2">
    <source>
        <dbReference type="EMBL" id="CAI9734974.1"/>
    </source>
</evidence>
<feature type="compositionally biased region" description="Polar residues" evidence="1">
    <location>
        <begin position="52"/>
        <end position="62"/>
    </location>
</feature>
<evidence type="ECO:0000313" key="3">
    <source>
        <dbReference type="Proteomes" id="UP001162480"/>
    </source>
</evidence>